<comment type="caution">
    <text evidence="1">The sequence shown here is derived from an EMBL/GenBank/DDBJ whole genome shotgun (WGS) entry which is preliminary data.</text>
</comment>
<dbReference type="Proteomes" id="UP000192257">
    <property type="component" value="Unassembled WGS sequence"/>
</dbReference>
<evidence type="ECO:0000313" key="2">
    <source>
        <dbReference type="Proteomes" id="UP000192257"/>
    </source>
</evidence>
<sequence length="177" mass="19293">MFYPLVRRRGGLPGLGGEGFAERPARGPHGDRRQRTLTSLFGFGLLGRFCGRGVIFGGGSAILRVSSALGGAVGRGAVCRKGGSGDLPKAGRQGNGLARARPFGSMLSMEKNRCFAFWGPRANLSGFFRHFCLVVAWKLTPCFLSRRSQGERNNNKKKTGDRCGVFYFHLLFKYVSL</sequence>
<protein>
    <submittedName>
        <fullName evidence="1">Uncharacterized protein</fullName>
    </submittedName>
</protein>
<dbReference type="VEuPathDB" id="TriTrypDB:TM35_000302100"/>
<accession>A0A1X0NPV9</accession>
<dbReference type="EMBL" id="NBCO01000030">
    <property type="protein sequence ID" value="ORC86170.1"/>
    <property type="molecule type" value="Genomic_DNA"/>
</dbReference>
<dbReference type="GeneID" id="39988313"/>
<proteinExistence type="predicted"/>
<gene>
    <name evidence="1" type="ORF">TM35_000302100</name>
</gene>
<keyword evidence="2" id="KW-1185">Reference proteome</keyword>
<evidence type="ECO:0000313" key="1">
    <source>
        <dbReference type="EMBL" id="ORC86170.1"/>
    </source>
</evidence>
<reference evidence="1 2" key="1">
    <citation type="submission" date="2017-03" db="EMBL/GenBank/DDBJ databases">
        <title>An alternative strategy for trypanosome survival in the mammalian bloodstream revealed through genome and transcriptome analysis of the ubiquitous bovine parasite Trypanosoma (Megatrypanum) theileri.</title>
        <authorList>
            <person name="Kelly S."/>
            <person name="Ivens A."/>
            <person name="Mott A."/>
            <person name="O'Neill E."/>
            <person name="Emms D."/>
            <person name="Macleod O."/>
            <person name="Voorheis P."/>
            <person name="Matthews J."/>
            <person name="Matthews K."/>
            <person name="Carrington M."/>
        </authorList>
    </citation>
    <scope>NUCLEOTIDE SEQUENCE [LARGE SCALE GENOMIC DNA]</scope>
    <source>
        <strain evidence="1">Edinburgh</strain>
    </source>
</reference>
<name>A0A1X0NPV9_9TRYP</name>
<dbReference type="AlphaFoldDB" id="A0A1X0NPV9"/>
<dbReference type="RefSeq" id="XP_028880236.1">
    <property type="nucleotide sequence ID" value="XM_029028533.1"/>
</dbReference>
<organism evidence="1 2">
    <name type="scientific">Trypanosoma theileri</name>
    <dbReference type="NCBI Taxonomy" id="67003"/>
    <lineage>
        <taxon>Eukaryota</taxon>
        <taxon>Discoba</taxon>
        <taxon>Euglenozoa</taxon>
        <taxon>Kinetoplastea</taxon>
        <taxon>Metakinetoplastina</taxon>
        <taxon>Trypanosomatida</taxon>
        <taxon>Trypanosomatidae</taxon>
        <taxon>Trypanosoma</taxon>
    </lineage>
</organism>